<dbReference type="Proteomes" id="UP000078295">
    <property type="component" value="Unassembled WGS sequence"/>
</dbReference>
<evidence type="ECO:0000313" key="7">
    <source>
        <dbReference type="Proteomes" id="UP000078295"/>
    </source>
</evidence>
<dbReference type="EMBL" id="LXHQ01000045">
    <property type="protein sequence ID" value="OAV23408.1"/>
    <property type="molecule type" value="Genomic_DNA"/>
</dbReference>
<evidence type="ECO:0000256" key="4">
    <source>
        <dbReference type="ARBA" id="ARBA00023026"/>
    </source>
</evidence>
<dbReference type="InterPro" id="IPR006914">
    <property type="entry name" value="VENN_dom"/>
</dbReference>
<dbReference type="Pfam" id="PF04829">
    <property type="entry name" value="PT-VENN"/>
    <property type="match status" value="1"/>
</dbReference>
<comment type="caution">
    <text evidence="6">The sequence shown here is derived from an EMBL/GenBank/DDBJ whole genome shotgun (WGS) entry which is preliminary data.</text>
</comment>
<evidence type="ECO:0000256" key="3">
    <source>
        <dbReference type="ARBA" id="ARBA00022913"/>
    </source>
</evidence>
<dbReference type="RefSeq" id="WP_120693814.1">
    <property type="nucleotide sequence ID" value="NZ_LXHQ01000045.1"/>
</dbReference>
<organism evidence="6 7">
    <name type="scientific">Moraxella catarrhalis</name>
    <name type="common">Branhamella catarrhalis</name>
    <dbReference type="NCBI Taxonomy" id="480"/>
    <lineage>
        <taxon>Bacteria</taxon>
        <taxon>Pseudomonadati</taxon>
        <taxon>Pseudomonadota</taxon>
        <taxon>Gammaproteobacteria</taxon>
        <taxon>Moraxellales</taxon>
        <taxon>Moraxellaceae</taxon>
        <taxon>Moraxella</taxon>
    </lineage>
</organism>
<feature type="domain" description="VENN motif-containing" evidence="5">
    <location>
        <begin position="46"/>
        <end position="93"/>
    </location>
</feature>
<protein>
    <recommendedName>
        <fullName evidence="5">VENN motif-containing domain-containing protein</fullName>
    </recommendedName>
</protein>
<evidence type="ECO:0000313" key="6">
    <source>
        <dbReference type="EMBL" id="OAV23408.1"/>
    </source>
</evidence>
<keyword evidence="4" id="KW-0843">Virulence</keyword>
<dbReference type="AlphaFoldDB" id="A0AB36DLJ2"/>
<evidence type="ECO:0000256" key="1">
    <source>
        <dbReference type="ARBA" id="ARBA00004219"/>
    </source>
</evidence>
<keyword evidence="3" id="KW-1266">Target cell cytoplasm</keyword>
<proteinExistence type="predicted"/>
<gene>
    <name evidence="6" type="ORF">AO370_1681</name>
</gene>
<sequence length="256" mass="28132">MIVKSRQDTYQYTHDQKQAGFSADVGFNGKPQSFSINGGKTDVDEPNTLTQAQKNKLINQAKLIAGITAGFADTDVAVAADMAAEAVRWNSLRAVVSSLKIGNKLRNIYKKNNRLTWADARQAVKEEGIDIADNILTLADGQLTLDDAKAFLDLLAGTEFNNANKGDAARQIEQIARKYQPFKNYKRKLVVGDRIDLANFTKRSSNSGARADYIDPNTQWKISPDRGNSPHAGSAWKLINSKGRRVGTISKDGIFL</sequence>
<keyword evidence="2" id="KW-0800">Toxin</keyword>
<dbReference type="GO" id="GO:0090729">
    <property type="term" value="F:toxin activity"/>
    <property type="evidence" value="ECO:0007669"/>
    <property type="project" value="UniProtKB-KW"/>
</dbReference>
<reference evidence="6 7" key="1">
    <citation type="journal article" date="2016" name="Genome Biol. Evol.">
        <title>Comparative Genomic Analyses of the Moraxella catarrhalis Serosensitive and Seroresistant Lineages Demonstrate Their Independent Evolution.</title>
        <authorList>
            <person name="Earl J.P."/>
            <person name="de Vries S.P."/>
            <person name="Ahmed A."/>
            <person name="Powell E."/>
            <person name="Schultz M.P."/>
            <person name="Hermans P.W."/>
            <person name="Hill D.J."/>
            <person name="Zhou Z."/>
            <person name="Constantinidou C.I."/>
            <person name="Hu F.Z."/>
            <person name="Bootsma H.J."/>
            <person name="Ehrlich G.D."/>
        </authorList>
    </citation>
    <scope>NUCLEOTIDE SEQUENCE [LARGE SCALE GENOMIC DNA]</scope>
    <source>
        <strain evidence="6 7">F23</strain>
    </source>
</reference>
<accession>A0AB36DLJ2</accession>
<evidence type="ECO:0000259" key="5">
    <source>
        <dbReference type="Pfam" id="PF04829"/>
    </source>
</evidence>
<evidence type="ECO:0000256" key="2">
    <source>
        <dbReference type="ARBA" id="ARBA00022656"/>
    </source>
</evidence>
<name>A0AB36DLJ2_MORCA</name>
<comment type="subcellular location">
    <subcellularLocation>
        <location evidence="1">Target cell</location>
        <location evidence="1">Target cell cytoplasm</location>
    </subcellularLocation>
</comment>